<gene>
    <name evidence="1" type="ORF">PBRASI_LOCUS8672</name>
</gene>
<proteinExistence type="predicted"/>
<sequence length="87" mass="10302">KTTEIQQTSDATANSRIDDELDNEKLERMDILLLVIPSDGMKYPSKRLTLSTMEFEKFRLQLVHEARRIDRIRSEDLLFAYRSTKIR</sequence>
<keyword evidence="2" id="KW-1185">Reference proteome</keyword>
<organism evidence="1 2">
    <name type="scientific">Paraglomus brasilianum</name>
    <dbReference type="NCBI Taxonomy" id="144538"/>
    <lineage>
        <taxon>Eukaryota</taxon>
        <taxon>Fungi</taxon>
        <taxon>Fungi incertae sedis</taxon>
        <taxon>Mucoromycota</taxon>
        <taxon>Glomeromycotina</taxon>
        <taxon>Glomeromycetes</taxon>
        <taxon>Paraglomerales</taxon>
        <taxon>Paraglomeraceae</taxon>
        <taxon>Paraglomus</taxon>
    </lineage>
</organism>
<dbReference type="EMBL" id="CAJVPI010001607">
    <property type="protein sequence ID" value="CAG8620389.1"/>
    <property type="molecule type" value="Genomic_DNA"/>
</dbReference>
<protein>
    <submittedName>
        <fullName evidence="1">950_t:CDS:1</fullName>
    </submittedName>
</protein>
<evidence type="ECO:0000313" key="2">
    <source>
        <dbReference type="Proteomes" id="UP000789739"/>
    </source>
</evidence>
<dbReference type="Proteomes" id="UP000789739">
    <property type="component" value="Unassembled WGS sequence"/>
</dbReference>
<feature type="non-terminal residue" evidence="1">
    <location>
        <position position="1"/>
    </location>
</feature>
<evidence type="ECO:0000313" key="1">
    <source>
        <dbReference type="EMBL" id="CAG8620389.1"/>
    </source>
</evidence>
<comment type="caution">
    <text evidence="1">The sequence shown here is derived from an EMBL/GenBank/DDBJ whole genome shotgun (WGS) entry which is preliminary data.</text>
</comment>
<reference evidence="1" key="1">
    <citation type="submission" date="2021-06" db="EMBL/GenBank/DDBJ databases">
        <authorList>
            <person name="Kallberg Y."/>
            <person name="Tangrot J."/>
            <person name="Rosling A."/>
        </authorList>
    </citation>
    <scope>NUCLEOTIDE SEQUENCE</scope>
    <source>
        <strain evidence="1">BR232B</strain>
    </source>
</reference>
<name>A0A9N9GRI5_9GLOM</name>
<dbReference type="AlphaFoldDB" id="A0A9N9GRI5"/>
<accession>A0A9N9GRI5</accession>